<name>A0A5J5DIN8_9PERO</name>
<dbReference type="PROSITE" id="PS50209">
    <property type="entry name" value="CARD"/>
    <property type="match status" value="1"/>
</dbReference>
<accession>A0A5J5DIN8</accession>
<evidence type="ECO:0000313" key="3">
    <source>
        <dbReference type="EMBL" id="KAA8593244.1"/>
    </source>
</evidence>
<feature type="compositionally biased region" description="Polar residues" evidence="1">
    <location>
        <begin position="1"/>
        <end position="13"/>
    </location>
</feature>
<evidence type="ECO:0000259" key="2">
    <source>
        <dbReference type="PROSITE" id="PS50209"/>
    </source>
</evidence>
<dbReference type="Gene3D" id="1.10.533.10">
    <property type="entry name" value="Death Domain, Fas"/>
    <property type="match status" value="1"/>
</dbReference>
<feature type="region of interest" description="Disordered" evidence="1">
    <location>
        <begin position="38"/>
        <end position="62"/>
    </location>
</feature>
<feature type="non-terminal residue" evidence="3">
    <location>
        <position position="116"/>
    </location>
</feature>
<feature type="domain" description="CARD" evidence="2">
    <location>
        <begin position="77"/>
        <end position="116"/>
    </location>
</feature>
<dbReference type="AlphaFoldDB" id="A0A5J5DIN8"/>
<dbReference type="Pfam" id="PF00619">
    <property type="entry name" value="CARD"/>
    <property type="match status" value="1"/>
</dbReference>
<protein>
    <recommendedName>
        <fullName evidence="2">CARD domain-containing protein</fullName>
    </recommendedName>
</protein>
<comment type="caution">
    <text evidence="3">The sequence shown here is derived from an EMBL/GenBank/DDBJ whole genome shotgun (WGS) entry which is preliminary data.</text>
</comment>
<keyword evidence="4" id="KW-1185">Reference proteome</keyword>
<reference evidence="3 4" key="1">
    <citation type="submission" date="2019-08" db="EMBL/GenBank/DDBJ databases">
        <title>A chromosome-level genome assembly, high-density linkage maps, and genome scans reveal the genomic architecture of hybrid incompatibilities underlying speciation via character displacement in darters (Percidae: Etheostominae).</title>
        <authorList>
            <person name="Moran R.L."/>
            <person name="Catchen J.M."/>
            <person name="Fuller R.C."/>
        </authorList>
    </citation>
    <scope>NUCLEOTIDE SEQUENCE [LARGE SCALE GENOMIC DNA]</scope>
    <source>
        <strain evidence="3">EspeVRDwgs_2016</strain>
        <tissue evidence="3">Muscle</tissue>
    </source>
</reference>
<organism evidence="3 4">
    <name type="scientific">Etheostoma spectabile</name>
    <name type="common">orangethroat darter</name>
    <dbReference type="NCBI Taxonomy" id="54343"/>
    <lineage>
        <taxon>Eukaryota</taxon>
        <taxon>Metazoa</taxon>
        <taxon>Chordata</taxon>
        <taxon>Craniata</taxon>
        <taxon>Vertebrata</taxon>
        <taxon>Euteleostomi</taxon>
        <taxon>Actinopterygii</taxon>
        <taxon>Neopterygii</taxon>
        <taxon>Teleostei</taxon>
        <taxon>Neoteleostei</taxon>
        <taxon>Acanthomorphata</taxon>
        <taxon>Eupercaria</taxon>
        <taxon>Perciformes</taxon>
        <taxon>Percoidei</taxon>
        <taxon>Percidae</taxon>
        <taxon>Etheostomatinae</taxon>
        <taxon>Etheostoma</taxon>
    </lineage>
</organism>
<evidence type="ECO:0000256" key="1">
    <source>
        <dbReference type="SAM" id="MobiDB-lite"/>
    </source>
</evidence>
<evidence type="ECO:0000313" key="4">
    <source>
        <dbReference type="Proteomes" id="UP000327493"/>
    </source>
</evidence>
<dbReference type="InterPro" id="IPR011029">
    <property type="entry name" value="DEATH-like_dom_sf"/>
</dbReference>
<feature type="compositionally biased region" description="Basic and acidic residues" evidence="1">
    <location>
        <begin position="14"/>
        <end position="24"/>
    </location>
</feature>
<gene>
    <name evidence="3" type="ORF">FQN60_009360</name>
</gene>
<dbReference type="GO" id="GO:0042981">
    <property type="term" value="P:regulation of apoptotic process"/>
    <property type="evidence" value="ECO:0007669"/>
    <property type="project" value="InterPro"/>
</dbReference>
<dbReference type="SUPFAM" id="SSF47986">
    <property type="entry name" value="DEATH domain"/>
    <property type="match status" value="1"/>
</dbReference>
<dbReference type="InterPro" id="IPR001315">
    <property type="entry name" value="CARD"/>
</dbReference>
<sequence length="116" mass="13147">MGTEVRTPSQRQRTGTEVRDIGWGRRLERHNRDRGWGRWLDTETEDGDGAEDSVSTEDSDPQRTGCCWFGACLTRVRADKARDVVDTVRRKGRKASSVLVSAICEVDPVLSRELRL</sequence>
<dbReference type="EMBL" id="VOFY01000004">
    <property type="protein sequence ID" value="KAA8593244.1"/>
    <property type="molecule type" value="Genomic_DNA"/>
</dbReference>
<dbReference type="Proteomes" id="UP000327493">
    <property type="component" value="Chromosome 4"/>
</dbReference>
<proteinExistence type="predicted"/>
<feature type="region of interest" description="Disordered" evidence="1">
    <location>
        <begin position="1"/>
        <end position="24"/>
    </location>
</feature>
<feature type="compositionally biased region" description="Acidic residues" evidence="1">
    <location>
        <begin position="42"/>
        <end position="59"/>
    </location>
</feature>